<dbReference type="PRINTS" id="PR01021">
    <property type="entry name" value="OMPADOMAIN"/>
</dbReference>
<organism evidence="8 9">
    <name type="scientific">Roseovarius marisflavi</name>
    <dbReference type="NCBI Taxonomy" id="1054996"/>
    <lineage>
        <taxon>Bacteria</taxon>
        <taxon>Pseudomonadati</taxon>
        <taxon>Pseudomonadota</taxon>
        <taxon>Alphaproteobacteria</taxon>
        <taxon>Rhodobacterales</taxon>
        <taxon>Roseobacteraceae</taxon>
        <taxon>Roseovarius</taxon>
    </lineage>
</organism>
<dbReference type="EMBL" id="FRBN01000049">
    <property type="protein sequence ID" value="SHL82194.1"/>
    <property type="molecule type" value="Genomic_DNA"/>
</dbReference>
<evidence type="ECO:0000256" key="1">
    <source>
        <dbReference type="ARBA" id="ARBA00004442"/>
    </source>
</evidence>
<keyword evidence="6" id="KW-0732">Signal</keyword>
<evidence type="ECO:0000256" key="2">
    <source>
        <dbReference type="ARBA" id="ARBA00023136"/>
    </source>
</evidence>
<reference evidence="9" key="1">
    <citation type="submission" date="2016-11" db="EMBL/GenBank/DDBJ databases">
        <authorList>
            <person name="Varghese N."/>
            <person name="Submissions S."/>
        </authorList>
    </citation>
    <scope>NUCLEOTIDE SEQUENCE [LARGE SCALE GENOMIC DNA]</scope>
    <source>
        <strain evidence="9">DSM 29327</strain>
    </source>
</reference>
<gene>
    <name evidence="8" type="ORF">SAMN05444414_1492</name>
</gene>
<feature type="domain" description="OmpA-like" evidence="7">
    <location>
        <begin position="130"/>
        <end position="249"/>
    </location>
</feature>
<keyword evidence="3" id="KW-0998">Cell outer membrane</keyword>
<dbReference type="InterPro" id="IPR006664">
    <property type="entry name" value="OMP_bac"/>
</dbReference>
<evidence type="ECO:0000313" key="9">
    <source>
        <dbReference type="Proteomes" id="UP000184191"/>
    </source>
</evidence>
<accession>A0A1M7DRR9</accession>
<feature type="compositionally biased region" description="Pro residues" evidence="5">
    <location>
        <begin position="117"/>
        <end position="132"/>
    </location>
</feature>
<dbReference type="AlphaFoldDB" id="A0A1M7DRR9"/>
<dbReference type="PANTHER" id="PTHR30329">
    <property type="entry name" value="STATOR ELEMENT OF FLAGELLAR MOTOR COMPLEX"/>
    <property type="match status" value="1"/>
</dbReference>
<dbReference type="SUPFAM" id="SSF103088">
    <property type="entry name" value="OmpA-like"/>
    <property type="match status" value="1"/>
</dbReference>
<name>A0A1M7DRR9_9RHOB</name>
<feature type="region of interest" description="Disordered" evidence="5">
    <location>
        <begin position="114"/>
        <end position="139"/>
    </location>
</feature>
<dbReference type="STRING" id="1054996.SAMN05444414_1492"/>
<dbReference type="GO" id="GO:0009279">
    <property type="term" value="C:cell outer membrane"/>
    <property type="evidence" value="ECO:0007669"/>
    <property type="project" value="UniProtKB-SubCell"/>
</dbReference>
<protein>
    <submittedName>
        <fullName evidence="8">Outer membrane protein OmpA</fullName>
    </submittedName>
</protein>
<dbReference type="InterPro" id="IPR036737">
    <property type="entry name" value="OmpA-like_sf"/>
</dbReference>
<evidence type="ECO:0000256" key="5">
    <source>
        <dbReference type="SAM" id="MobiDB-lite"/>
    </source>
</evidence>
<evidence type="ECO:0000256" key="3">
    <source>
        <dbReference type="ARBA" id="ARBA00023237"/>
    </source>
</evidence>
<dbReference type="RefSeq" id="WP_170865121.1">
    <property type="nucleotide sequence ID" value="NZ_FRBN01000049.1"/>
</dbReference>
<evidence type="ECO:0000256" key="6">
    <source>
        <dbReference type="SAM" id="SignalP"/>
    </source>
</evidence>
<dbReference type="PROSITE" id="PS51123">
    <property type="entry name" value="OMPA_2"/>
    <property type="match status" value="1"/>
</dbReference>
<dbReference type="InterPro" id="IPR006665">
    <property type="entry name" value="OmpA-like"/>
</dbReference>
<feature type="chain" id="PRO_5013042609" evidence="6">
    <location>
        <begin position="20"/>
        <end position="249"/>
    </location>
</feature>
<dbReference type="CDD" id="cd07185">
    <property type="entry name" value="OmpA_C-like"/>
    <property type="match status" value="1"/>
</dbReference>
<feature type="region of interest" description="Disordered" evidence="5">
    <location>
        <begin position="219"/>
        <end position="238"/>
    </location>
</feature>
<dbReference type="Proteomes" id="UP000184191">
    <property type="component" value="Unassembled WGS sequence"/>
</dbReference>
<evidence type="ECO:0000256" key="4">
    <source>
        <dbReference type="PROSITE-ProRule" id="PRU00473"/>
    </source>
</evidence>
<keyword evidence="9" id="KW-1185">Reference proteome</keyword>
<sequence>MKTLTYLPVALMLSFPVTAQERVVITFADGTTKSVNFDEVLELPGAEPALTVPAPVVAGPVAPSVSVTTGDTGVVANISIAPVIGQDGSTTVIGQDAGSPVSGDAPETRVTVGITEPAPPKPPAPAPAPPTPKITEMSFPGMNFETNKYTITFDGMKRVAYVAQIMFKYQDLRIMVTGHTDNVGSEEENLILSQNRAKSFSNALSNRYGIDPQRITWHGVGESEPSHPNSTEEGRYANRRIVITPLDGA</sequence>
<evidence type="ECO:0000313" key="8">
    <source>
        <dbReference type="EMBL" id="SHL82194.1"/>
    </source>
</evidence>
<evidence type="ECO:0000259" key="7">
    <source>
        <dbReference type="PROSITE" id="PS51123"/>
    </source>
</evidence>
<feature type="signal peptide" evidence="6">
    <location>
        <begin position="1"/>
        <end position="19"/>
    </location>
</feature>
<dbReference type="Gene3D" id="3.30.1330.60">
    <property type="entry name" value="OmpA-like domain"/>
    <property type="match status" value="1"/>
</dbReference>
<comment type="subcellular location">
    <subcellularLocation>
        <location evidence="1">Cell outer membrane</location>
    </subcellularLocation>
</comment>
<dbReference type="PANTHER" id="PTHR30329:SF21">
    <property type="entry name" value="LIPOPROTEIN YIAD-RELATED"/>
    <property type="match status" value="1"/>
</dbReference>
<proteinExistence type="predicted"/>
<keyword evidence="2 4" id="KW-0472">Membrane</keyword>
<dbReference type="Pfam" id="PF00691">
    <property type="entry name" value="OmpA"/>
    <property type="match status" value="1"/>
</dbReference>
<dbReference type="InterPro" id="IPR050330">
    <property type="entry name" value="Bact_OuterMem_StrucFunc"/>
</dbReference>